<dbReference type="SMART" id="SM00822">
    <property type="entry name" value="PKS_KR"/>
    <property type="match status" value="1"/>
</dbReference>
<evidence type="ECO:0000313" key="7">
    <source>
        <dbReference type="EMBL" id="SFS10364.1"/>
    </source>
</evidence>
<dbReference type="InterPro" id="IPR002347">
    <property type="entry name" value="SDR_fam"/>
</dbReference>
<dbReference type="PANTHER" id="PTHR43180">
    <property type="entry name" value="3-OXOACYL-(ACYL-CARRIER-PROTEIN) REDUCTASE (AFU_ORTHOLOGUE AFUA_6G11210)"/>
    <property type="match status" value="1"/>
</dbReference>
<keyword evidence="8" id="KW-1185">Reference proteome</keyword>
<keyword evidence="4" id="KW-0443">Lipid metabolism</keyword>
<reference evidence="7 8" key="1">
    <citation type="submission" date="2016-10" db="EMBL/GenBank/DDBJ databases">
        <authorList>
            <person name="de Groot N.N."/>
        </authorList>
    </citation>
    <scope>NUCLEOTIDE SEQUENCE [LARGE SCALE GENOMIC DNA]</scope>
    <source>
        <strain evidence="7 8">S5-249</strain>
    </source>
</reference>
<dbReference type="SUPFAM" id="SSF51735">
    <property type="entry name" value="NAD(P)-binding Rossmann-fold domains"/>
    <property type="match status" value="1"/>
</dbReference>
<dbReference type="GO" id="GO:0008202">
    <property type="term" value="P:steroid metabolic process"/>
    <property type="evidence" value="ECO:0007669"/>
    <property type="project" value="UniProtKB-KW"/>
</dbReference>
<evidence type="ECO:0000256" key="1">
    <source>
        <dbReference type="ARBA" id="ARBA00006484"/>
    </source>
</evidence>
<dbReference type="Gene3D" id="3.40.50.720">
    <property type="entry name" value="NAD(P)-binding Rossmann-like Domain"/>
    <property type="match status" value="1"/>
</dbReference>
<gene>
    <name evidence="7" type="ORF">SAMN05192580_3406</name>
</gene>
<proteinExistence type="inferred from homology"/>
<evidence type="ECO:0000259" key="6">
    <source>
        <dbReference type="SMART" id="SM00822"/>
    </source>
</evidence>
<sequence>MSGRLAGKVAVVTGAAKGLGAAAARMFAAEGARVILTDVDAGGENIARTIGTAARFVHHDVRRESEWSALIAGVEAREGRLDILVNNAGVVELDTPEGITEDSYRMVMSVSVDGMVWGCKHAIPAMRRSGGGSVINLSSIAAVQGEPNNASYTAAKGAIDAYSRMVAVYCGQTGLAIRCNAVLPNGMHTPMVASVPEKKRAAAPGAGLLDAVPGGGNARGEPEDVGALLLFLASDESRWINGQSLVIDNGASITKGAVPSPA</sequence>
<keyword evidence="2" id="KW-0560">Oxidoreductase</keyword>
<dbReference type="PROSITE" id="PS00061">
    <property type="entry name" value="ADH_SHORT"/>
    <property type="match status" value="1"/>
</dbReference>
<dbReference type="OrthoDB" id="5457012at2"/>
<keyword evidence="3" id="KW-0520">NAD</keyword>
<dbReference type="InterPro" id="IPR020904">
    <property type="entry name" value="Sc_DH/Rdtase_CS"/>
</dbReference>
<dbReference type="PRINTS" id="PR00080">
    <property type="entry name" value="SDRFAMILY"/>
</dbReference>
<dbReference type="GO" id="GO:0016491">
    <property type="term" value="F:oxidoreductase activity"/>
    <property type="evidence" value="ECO:0007669"/>
    <property type="project" value="UniProtKB-KW"/>
</dbReference>
<evidence type="ECO:0000313" key="8">
    <source>
        <dbReference type="Proteomes" id="UP000198824"/>
    </source>
</evidence>
<keyword evidence="5" id="KW-0753">Steroid metabolism</keyword>
<dbReference type="Proteomes" id="UP000198824">
    <property type="component" value="Unassembled WGS sequence"/>
</dbReference>
<comment type="similarity">
    <text evidence="1">Belongs to the short-chain dehydrogenases/reductases (SDR) family.</text>
</comment>
<evidence type="ECO:0000256" key="2">
    <source>
        <dbReference type="ARBA" id="ARBA00023002"/>
    </source>
</evidence>
<evidence type="ECO:0000256" key="4">
    <source>
        <dbReference type="ARBA" id="ARBA00023098"/>
    </source>
</evidence>
<dbReference type="PANTHER" id="PTHR43180:SF28">
    <property type="entry name" value="NAD(P)-BINDING ROSSMANN-FOLD SUPERFAMILY PROTEIN"/>
    <property type="match status" value="1"/>
</dbReference>
<dbReference type="AlphaFoldDB" id="A0A1I6M3W6"/>
<evidence type="ECO:0000256" key="5">
    <source>
        <dbReference type="ARBA" id="ARBA00023221"/>
    </source>
</evidence>
<dbReference type="EMBL" id="FOZG01000003">
    <property type="protein sequence ID" value="SFS10364.1"/>
    <property type="molecule type" value="Genomic_DNA"/>
</dbReference>
<dbReference type="PRINTS" id="PR00081">
    <property type="entry name" value="GDHRDH"/>
</dbReference>
<organism evidence="7 8">
    <name type="scientific">Sphingomonas jatrophae</name>
    <dbReference type="NCBI Taxonomy" id="1166337"/>
    <lineage>
        <taxon>Bacteria</taxon>
        <taxon>Pseudomonadati</taxon>
        <taxon>Pseudomonadota</taxon>
        <taxon>Alphaproteobacteria</taxon>
        <taxon>Sphingomonadales</taxon>
        <taxon>Sphingomonadaceae</taxon>
        <taxon>Sphingomonas</taxon>
    </lineage>
</organism>
<feature type="domain" description="Ketoreductase" evidence="6">
    <location>
        <begin position="8"/>
        <end position="187"/>
    </location>
</feature>
<dbReference type="FunFam" id="3.40.50.720:FF:000084">
    <property type="entry name" value="Short-chain dehydrogenase reductase"/>
    <property type="match status" value="1"/>
</dbReference>
<dbReference type="InterPro" id="IPR036291">
    <property type="entry name" value="NAD(P)-bd_dom_sf"/>
</dbReference>
<name>A0A1I6M3W6_9SPHN</name>
<evidence type="ECO:0000256" key="3">
    <source>
        <dbReference type="ARBA" id="ARBA00023027"/>
    </source>
</evidence>
<dbReference type="Pfam" id="PF13561">
    <property type="entry name" value="adh_short_C2"/>
    <property type="match status" value="1"/>
</dbReference>
<dbReference type="STRING" id="1166337.SAMN05192580_3406"/>
<protein>
    <submittedName>
        <fullName evidence="7">3(Or 17)beta-hydroxysteroid dehydrogenase</fullName>
    </submittedName>
</protein>
<dbReference type="RefSeq" id="WP_093316300.1">
    <property type="nucleotide sequence ID" value="NZ_FOZG01000003.1"/>
</dbReference>
<dbReference type="InterPro" id="IPR057326">
    <property type="entry name" value="KR_dom"/>
</dbReference>
<accession>A0A1I6M3W6</accession>